<dbReference type="InterPro" id="IPR020560">
    <property type="entry name" value="PRibGlycinamide_synth_C-dom"/>
</dbReference>
<dbReference type="PANTHER" id="PTHR43472:SF1">
    <property type="entry name" value="PHOSPHORIBOSYLAMINE--GLYCINE LIGASE, CHLOROPLASTIC"/>
    <property type="match status" value="1"/>
</dbReference>
<evidence type="ECO:0000256" key="8">
    <source>
        <dbReference type="ARBA" id="ARBA00042242"/>
    </source>
</evidence>
<dbReference type="GO" id="GO:0046872">
    <property type="term" value="F:metal ion binding"/>
    <property type="evidence" value="ECO:0007669"/>
    <property type="project" value="InterPro"/>
</dbReference>
<dbReference type="SUPFAM" id="SSF52440">
    <property type="entry name" value="PreATP-grasp domain"/>
    <property type="match status" value="1"/>
</dbReference>
<evidence type="ECO:0000256" key="7">
    <source>
        <dbReference type="ARBA" id="ARBA00038345"/>
    </source>
</evidence>
<dbReference type="PROSITE" id="PS50975">
    <property type="entry name" value="ATP_GRASP"/>
    <property type="match status" value="1"/>
</dbReference>
<keyword evidence="4 10" id="KW-0547">Nucleotide-binding</keyword>
<gene>
    <name evidence="12" type="ORF">GBAR_LOCUS11155</name>
</gene>
<dbReference type="EC" id="6.3.4.13" evidence="2"/>
<dbReference type="GO" id="GO:0009113">
    <property type="term" value="P:purine nucleobase biosynthetic process"/>
    <property type="evidence" value="ECO:0007669"/>
    <property type="project" value="InterPro"/>
</dbReference>
<dbReference type="Gene3D" id="3.90.600.10">
    <property type="entry name" value="Phosphoribosylglycinamide synthetase, C-terminal domain"/>
    <property type="match status" value="1"/>
</dbReference>
<dbReference type="InterPro" id="IPR013815">
    <property type="entry name" value="ATP_grasp_subdomain_1"/>
</dbReference>
<organism evidence="12 13">
    <name type="scientific">Geodia barretti</name>
    <name type="common">Barrett's horny sponge</name>
    <dbReference type="NCBI Taxonomy" id="519541"/>
    <lineage>
        <taxon>Eukaryota</taxon>
        <taxon>Metazoa</taxon>
        <taxon>Porifera</taxon>
        <taxon>Demospongiae</taxon>
        <taxon>Heteroscleromorpha</taxon>
        <taxon>Tetractinellida</taxon>
        <taxon>Astrophorina</taxon>
        <taxon>Geodiidae</taxon>
        <taxon>Geodia</taxon>
    </lineage>
</organism>
<evidence type="ECO:0000256" key="10">
    <source>
        <dbReference type="PROSITE-ProRule" id="PRU00409"/>
    </source>
</evidence>
<comment type="caution">
    <text evidence="12">The sequence shown here is derived from an EMBL/GenBank/DDBJ whole genome shotgun (WGS) entry which is preliminary data.</text>
</comment>
<dbReference type="InterPro" id="IPR011054">
    <property type="entry name" value="Rudment_hybrid_motif"/>
</dbReference>
<dbReference type="InterPro" id="IPR016185">
    <property type="entry name" value="PreATP-grasp_dom_sf"/>
</dbReference>
<evidence type="ECO:0000256" key="3">
    <source>
        <dbReference type="ARBA" id="ARBA00022598"/>
    </source>
</evidence>
<dbReference type="EMBL" id="CASHTH010001687">
    <property type="protein sequence ID" value="CAI8018395.1"/>
    <property type="molecule type" value="Genomic_DNA"/>
</dbReference>
<dbReference type="SUPFAM" id="SSF51246">
    <property type="entry name" value="Rudiment single hybrid motif"/>
    <property type="match status" value="1"/>
</dbReference>
<reference evidence="12" key="1">
    <citation type="submission" date="2023-03" db="EMBL/GenBank/DDBJ databases">
        <authorList>
            <person name="Steffen K."/>
            <person name="Cardenas P."/>
        </authorList>
    </citation>
    <scope>NUCLEOTIDE SEQUENCE</scope>
</reference>
<evidence type="ECO:0000256" key="6">
    <source>
        <dbReference type="ARBA" id="ARBA00022840"/>
    </source>
</evidence>
<evidence type="ECO:0000256" key="5">
    <source>
        <dbReference type="ARBA" id="ARBA00022755"/>
    </source>
</evidence>
<dbReference type="InterPro" id="IPR020562">
    <property type="entry name" value="PRibGlycinamide_synth_N"/>
</dbReference>
<comment type="similarity">
    <text evidence="7">Belongs to the GARS family.</text>
</comment>
<dbReference type="InterPro" id="IPR020561">
    <property type="entry name" value="PRibGlycinamid_synth_ATP-grasp"/>
</dbReference>
<evidence type="ECO:0000256" key="2">
    <source>
        <dbReference type="ARBA" id="ARBA00013255"/>
    </source>
</evidence>
<evidence type="ECO:0000256" key="9">
    <source>
        <dbReference type="ARBA" id="ARBA00042864"/>
    </source>
</evidence>
<dbReference type="HAMAP" id="MF_00138">
    <property type="entry name" value="GARS"/>
    <property type="match status" value="1"/>
</dbReference>
<dbReference type="Gene3D" id="3.30.1490.20">
    <property type="entry name" value="ATP-grasp fold, A domain"/>
    <property type="match status" value="1"/>
</dbReference>
<dbReference type="Gene3D" id="3.30.470.20">
    <property type="entry name" value="ATP-grasp fold, B domain"/>
    <property type="match status" value="1"/>
</dbReference>
<name>A0AA35RVA3_GEOBA</name>
<dbReference type="PROSITE" id="PS00184">
    <property type="entry name" value="GARS"/>
    <property type="match status" value="1"/>
</dbReference>
<feature type="domain" description="ATP-grasp" evidence="11">
    <location>
        <begin position="104"/>
        <end position="310"/>
    </location>
</feature>
<accession>A0AA35RVA3</accession>
<dbReference type="InterPro" id="IPR000115">
    <property type="entry name" value="PRibGlycinamide_synth"/>
</dbReference>
<keyword evidence="5" id="KW-0658">Purine biosynthesis</keyword>
<dbReference type="SUPFAM" id="SSF56059">
    <property type="entry name" value="Glutathione synthetase ATP-binding domain-like"/>
    <property type="match status" value="1"/>
</dbReference>
<dbReference type="Pfam" id="PF02844">
    <property type="entry name" value="GARS_N"/>
    <property type="match status" value="1"/>
</dbReference>
<evidence type="ECO:0000313" key="13">
    <source>
        <dbReference type="Proteomes" id="UP001174909"/>
    </source>
</evidence>
<evidence type="ECO:0000256" key="4">
    <source>
        <dbReference type="ARBA" id="ARBA00022741"/>
    </source>
</evidence>
<dbReference type="InterPro" id="IPR020559">
    <property type="entry name" value="PRibGlycinamide_synth_CS"/>
</dbReference>
<dbReference type="SMART" id="SM01210">
    <property type="entry name" value="GARS_C"/>
    <property type="match status" value="1"/>
</dbReference>
<keyword evidence="3 12" id="KW-0436">Ligase</keyword>
<protein>
    <recommendedName>
        <fullName evidence="2">phosphoribosylamine--glycine ligase</fullName>
        <ecNumber evidence="2">6.3.4.13</ecNumber>
    </recommendedName>
    <alternativeName>
        <fullName evidence="8">Glycinamide ribonucleotide synthetase</fullName>
    </alternativeName>
    <alternativeName>
        <fullName evidence="9">Phosphoribosylglycinamide synthetase</fullName>
    </alternativeName>
</protein>
<dbReference type="GO" id="GO:0006164">
    <property type="term" value="P:purine nucleotide biosynthetic process"/>
    <property type="evidence" value="ECO:0007669"/>
    <property type="project" value="UniProtKB-KW"/>
</dbReference>
<dbReference type="AlphaFoldDB" id="A0AA35RVA3"/>
<evidence type="ECO:0000313" key="12">
    <source>
        <dbReference type="EMBL" id="CAI8018395.1"/>
    </source>
</evidence>
<keyword evidence="13" id="KW-1185">Reference proteome</keyword>
<dbReference type="GO" id="GO:0005524">
    <property type="term" value="F:ATP binding"/>
    <property type="evidence" value="ECO:0007669"/>
    <property type="project" value="UniProtKB-UniRule"/>
</dbReference>
<dbReference type="InterPro" id="IPR011761">
    <property type="entry name" value="ATP-grasp"/>
</dbReference>
<evidence type="ECO:0000259" key="11">
    <source>
        <dbReference type="PROSITE" id="PS50975"/>
    </source>
</evidence>
<sequence length="430" mass="45173">MVVGSGGREHALAWRLARSTKVTEIFAAPGNSGTASVGTNLPVAETDVDGLANVAAERAIDLVVVGPETPLALGLSDRLDAAGIPCFGPSQAAARLESSKSFARDVQDAAGVAGPGYQVFQSASAALAYVEHRNRPLVVKADGLAAGKGVSMCANLEEAKTAISTCMQDRMFGAAGETVVIEEWLHGPEVSVFGFTDGQNLSAVVAATDYKRVGEGDTGPNTGGMGSYGPPDFWNETLAEQIRREIMLPVIRELASRGSPYRGALYCGLMLTDEGPRVLEFNCRFGDPETQVLMPRLASDPAEVMLACATGSLGDVEPVEWSDHPVVAVVMVSGGYPETYETGFEIDGLDGSGFDNADSMVFHAGVRRAGDGSGRLLTSGGRVLACVGMGGSVEEARRHAYQRAAGISFEGAYYRRDIAELRSEQPTTIQ</sequence>
<evidence type="ECO:0000256" key="1">
    <source>
        <dbReference type="ARBA" id="ARBA00005174"/>
    </source>
</evidence>
<dbReference type="SMART" id="SM01209">
    <property type="entry name" value="GARS_A"/>
    <property type="match status" value="1"/>
</dbReference>
<dbReference type="Pfam" id="PF01071">
    <property type="entry name" value="GARS_A"/>
    <property type="match status" value="1"/>
</dbReference>
<dbReference type="Proteomes" id="UP001174909">
    <property type="component" value="Unassembled WGS sequence"/>
</dbReference>
<dbReference type="NCBIfam" id="TIGR00877">
    <property type="entry name" value="purD"/>
    <property type="match status" value="1"/>
</dbReference>
<comment type="pathway">
    <text evidence="1">Purine metabolism; IMP biosynthesis via de novo pathway; N(1)-(5-phospho-D-ribosyl)glycinamide from 5-phospho-alpha-D-ribose 1-diphosphate: step 2/2.</text>
</comment>
<dbReference type="GO" id="GO:0004637">
    <property type="term" value="F:phosphoribosylamine-glycine ligase activity"/>
    <property type="evidence" value="ECO:0007669"/>
    <property type="project" value="UniProtKB-EC"/>
</dbReference>
<dbReference type="Gene3D" id="3.40.50.20">
    <property type="match status" value="1"/>
</dbReference>
<dbReference type="Pfam" id="PF02843">
    <property type="entry name" value="GARS_C"/>
    <property type="match status" value="1"/>
</dbReference>
<dbReference type="InterPro" id="IPR037123">
    <property type="entry name" value="PRibGlycinamide_synth_C_sf"/>
</dbReference>
<dbReference type="PANTHER" id="PTHR43472">
    <property type="entry name" value="PHOSPHORIBOSYLAMINE--GLYCINE LIGASE"/>
    <property type="match status" value="1"/>
</dbReference>
<keyword evidence="6 10" id="KW-0067">ATP-binding</keyword>
<proteinExistence type="inferred from homology"/>